<organism evidence="5 6">
    <name type="scientific">Adineta ricciae</name>
    <name type="common">Rotifer</name>
    <dbReference type="NCBI Taxonomy" id="249248"/>
    <lineage>
        <taxon>Eukaryota</taxon>
        <taxon>Metazoa</taxon>
        <taxon>Spiralia</taxon>
        <taxon>Gnathifera</taxon>
        <taxon>Rotifera</taxon>
        <taxon>Eurotatoria</taxon>
        <taxon>Bdelloidea</taxon>
        <taxon>Adinetida</taxon>
        <taxon>Adinetidae</taxon>
        <taxon>Adineta</taxon>
    </lineage>
</organism>
<proteinExistence type="predicted"/>
<sequence length="2290" mass="268848">MKTNKVEELQIRLKQLSDKDLQTIGEELKTNRSIRCVCIEDPLRLESESQSIEYIINALKANQSINSFELHGYEDFSDCSHIVAQVLNINQRITTLSFASTSLTDNRLRIIIKSVSTLQDLVVQNDSSLTIQTAEIFAKLLRTTKTLRRLELLTLNQCDDQWVKIISEAVNANNTLHRLSMQFTSIGDKGAQIFGVMLAKNKTLKDLTIRGCKINNVGAIALAEGLKNNIVLRELDLCYNDFGESSDGGKAILNAKYNLLQLHLWYDTLDYIHTMEEFIRKTIERAKLSISQELSKVSNKRSADRSKLDILREALDQLLESDLSDNDSIRLLSRQLNRFMNHDKQSKFCIDLYDYLLYILKKPNGKHDVSGNSRHFHKMLNYEKELELRELQYHQTIPSQKMLYEFIDEHKVFLQKYLQQCICLHSQIEISSLLDNINDFLYNNYGLQYMSLSEKIQQNLKDKLKYFRISLDFSNRELFKRSSLFSTDMNSNKPINDRLNTFLTSAELKTFGAGPDINHVLKSYRWIVILGDPGDAKTTLLRSITRMYAEAMLIDAKDIRLTENKDSIIRVPILIRIGEFASWLKQNPTRKLMNYIGKHTWFSRRYCDNENEYVWKELIYNGHALILLDGLDEISHVQERREIVKIVHEFIDQYVKDPYFVSAFDEQLYGTNSYATQSPSKPGGNQIIITSRIIGYDMNPLVGTFIEHYVLKMDDKEAKEFAQKWMSQVEKFVDEILLNEQISLDQQTMKILSEKRRNTLESMFEKCSDRFLLNPSLLNLLCTIIFRSSNEFEPKSRVEIYDRIVQSALRSWRNYEPTISEDSFMNFLINLSTYIHLESSSGLIDTFDITRFARLTLKQHNVYNNRAELHESADELIKALESCMGIVAERGLDVYGFEHLSFQEYFFARSLINQNKTTYNFINNIGHRLILHSTNFRFYESIHLALGWISWKWALDDYEKLCQYLVTSNENYTIPLGTLLLFDVYNDLVKLPSESILFTALDNILFHPIDTVVQQCLILNLFKLPDEIIKTWMSTSHFKDEKSLFRFCQCFLIQCKTSRDKHSLDFVEEKISVICQQLFTIRNENASIESIIDQTIRRIMSTSFASHAIINRNLRFDFEQHKIDESNIHPLILSVLIVVSGGITFRNVWLEEICWSSEFICRDSSVIKPILKYLMNNEESDLIQIEKLVEQFENTINEVEQSNTSIEIIDTFIALICLKGFSNVFIIRKYHQYEALTMAFQQIKRAASILKVFFTNERLDYYAHDEYSFRSIVISIIKMFFSQFHQDAQLHETYSKTYRNTLDQLEIKWTSYLFNPSNPQSPDNDKYVQSQLKFSHFTENLIEQSPQNSDDEFFLFLSLIPESLQQFYYYLFLDPNNKTDSLPPVILLVQCLISLEDLDIHHPKFVHLLTKLQFKCEEYMLENYLLVLRSNNNFEELIEIEYQRIHHANQIKRNDERNWKLFAAFSSLIRLFQIEKHSKRNITSSLLNTITNIIDPILQIIIFSVILNKKDSLDLDENQVNQFELKIISLLKCFSPYLSLLTLTFLVLQYHRREEIVSILFPKLLHIIGNQLKENPVRQAVLIALQQNLNDSIAPEHLSYSFEFNSSLLFQYFTNTQSFHPTSIPVLSLLYLRELAFDVHHLQFYLNVDFKENIFPPEELKQPSNDENIMTYTKAISITNYMLQSGKHNLPRVIEDVACCWVIEDEAWPIIKTWLQYRHDEDFKFFAHYVALQLFIKHSDVPDLVKIIHEMFCIGHIFHGNLFLEEIFNSDDIDSLTFQQIVQIAYENLQSFSGIDIWIDRKETLELLLQLEHDRILENKKKNLSQIRTKSFLSMISGCSRELQIYLKDHLHSIITEQSENISPEEYAATVMKWIVEIQMANSNNNIFSRELYEYVFTYLHDRSFPQIQKAVLLGLYSVFSHTLEESHVFFNIAVVDHFERIILSNNFYSDNILALCLLVYGNHLRQLQLDEIDYNVSDEIQLSLTELSSSTSSSEMLIPIRAGFCLIFAKKWSMDSISMSNVFGNKWEMTIEKEYNILLQQTLYERYYRYRENIIHFISIHSTEILETFVTELKNSLENRSYLSDPLPDYIEIANQFTKDNLDKFKNAMQKISMNETVLMTSLYKYFYYAKEEYECKNIIKLYGRFGIITNEWVKMLEMTDVTVDVDDNYTVFDRAVVEELLGKLEWIMCYTKHDLGFIVFEILIKLANAHIVSIFEIHQRISIMVKKFSANNNFPSRFRHDEISHLLSNLSCIEKIPRNSIEPKLLRENDIDKQFEREVERLKQLKLS</sequence>
<dbReference type="InterPro" id="IPR001611">
    <property type="entry name" value="Leu-rich_rpt"/>
</dbReference>
<dbReference type="InterPro" id="IPR027417">
    <property type="entry name" value="P-loop_NTPase"/>
</dbReference>
<dbReference type="Proteomes" id="UP000663852">
    <property type="component" value="Unassembled WGS sequence"/>
</dbReference>
<evidence type="ECO:0000256" key="3">
    <source>
        <dbReference type="SAM" id="Coils"/>
    </source>
</evidence>
<dbReference type="EMBL" id="CAJNOJ010000473">
    <property type="protein sequence ID" value="CAF1460330.1"/>
    <property type="molecule type" value="Genomic_DNA"/>
</dbReference>
<evidence type="ECO:0000259" key="4">
    <source>
        <dbReference type="PROSITE" id="PS50837"/>
    </source>
</evidence>
<accession>A0A815QBX0</accession>
<comment type="caution">
    <text evidence="5">The sequence shown here is derived from an EMBL/GenBank/DDBJ whole genome shotgun (WGS) entry which is preliminary data.</text>
</comment>
<dbReference type="PANTHER" id="PTHR24114">
    <property type="entry name" value="LEUCINE RICH REPEAT FAMILY PROTEIN"/>
    <property type="match status" value="1"/>
</dbReference>
<dbReference type="SUPFAM" id="SSF52047">
    <property type="entry name" value="RNI-like"/>
    <property type="match status" value="1"/>
</dbReference>
<dbReference type="GO" id="GO:0005524">
    <property type="term" value="F:ATP binding"/>
    <property type="evidence" value="ECO:0007669"/>
    <property type="project" value="UniProtKB-KW"/>
</dbReference>
<dbReference type="OrthoDB" id="10043616at2759"/>
<protein>
    <recommendedName>
        <fullName evidence="4">NACHT domain-containing protein</fullName>
    </recommendedName>
</protein>
<keyword evidence="3" id="KW-0175">Coiled coil</keyword>
<name>A0A815QBX0_ADIRI</name>
<dbReference type="Gene3D" id="3.40.50.300">
    <property type="entry name" value="P-loop containing nucleotide triphosphate hydrolases"/>
    <property type="match status" value="1"/>
</dbReference>
<dbReference type="SUPFAM" id="SSF52540">
    <property type="entry name" value="P-loop containing nucleoside triphosphate hydrolases"/>
    <property type="match status" value="1"/>
</dbReference>
<evidence type="ECO:0000256" key="1">
    <source>
        <dbReference type="ARBA" id="ARBA00022741"/>
    </source>
</evidence>
<reference evidence="5" key="1">
    <citation type="submission" date="2021-02" db="EMBL/GenBank/DDBJ databases">
        <authorList>
            <person name="Nowell W R."/>
        </authorList>
    </citation>
    <scope>NUCLEOTIDE SEQUENCE</scope>
</reference>
<dbReference type="SMART" id="SM00368">
    <property type="entry name" value="LRR_RI"/>
    <property type="match status" value="2"/>
</dbReference>
<dbReference type="Pfam" id="PF13516">
    <property type="entry name" value="LRR_6"/>
    <property type="match status" value="2"/>
</dbReference>
<dbReference type="InterPro" id="IPR052394">
    <property type="entry name" value="LRR-containing"/>
</dbReference>
<evidence type="ECO:0000313" key="6">
    <source>
        <dbReference type="Proteomes" id="UP000663852"/>
    </source>
</evidence>
<dbReference type="PANTHER" id="PTHR24114:SF2">
    <property type="entry name" value="F-BOX DOMAIN-CONTAINING PROTEIN-RELATED"/>
    <property type="match status" value="1"/>
</dbReference>
<dbReference type="InterPro" id="IPR007111">
    <property type="entry name" value="NACHT_NTPase"/>
</dbReference>
<keyword evidence="1" id="KW-0547">Nucleotide-binding</keyword>
<dbReference type="PROSITE" id="PS50837">
    <property type="entry name" value="NACHT"/>
    <property type="match status" value="1"/>
</dbReference>
<feature type="coiled-coil region" evidence="3">
    <location>
        <begin position="1175"/>
        <end position="1205"/>
    </location>
</feature>
<gene>
    <name evidence="5" type="ORF">EDS130_LOCUS40111</name>
</gene>
<evidence type="ECO:0000313" key="5">
    <source>
        <dbReference type="EMBL" id="CAF1460330.1"/>
    </source>
</evidence>
<dbReference type="Gene3D" id="3.80.10.10">
    <property type="entry name" value="Ribonuclease Inhibitor"/>
    <property type="match status" value="2"/>
</dbReference>
<dbReference type="InterPro" id="IPR032675">
    <property type="entry name" value="LRR_dom_sf"/>
</dbReference>
<keyword evidence="2" id="KW-0067">ATP-binding</keyword>
<feature type="domain" description="NACHT" evidence="4">
    <location>
        <begin position="525"/>
        <end position="635"/>
    </location>
</feature>
<evidence type="ECO:0000256" key="2">
    <source>
        <dbReference type="ARBA" id="ARBA00022840"/>
    </source>
</evidence>